<protein>
    <submittedName>
        <fullName evidence="1">F-box protein</fullName>
    </submittedName>
</protein>
<evidence type="ECO:0000313" key="2">
    <source>
        <dbReference type="Proteomes" id="UP001558713"/>
    </source>
</evidence>
<dbReference type="SUPFAM" id="SSF52047">
    <property type="entry name" value="RNI-like"/>
    <property type="match status" value="1"/>
</dbReference>
<dbReference type="InterPro" id="IPR032675">
    <property type="entry name" value="LRR_dom_sf"/>
</dbReference>
<dbReference type="AlphaFoldDB" id="A0ABD0Z1G2"/>
<accession>A0ABD0Z1G2</accession>
<sequence>MISFMSSFGSSKLTSLGLVICEPTPSKGLVNAVSKLPLLQVLEVSVSRFKLDLKAIGNACTQLKTLKLNSSCYIICDDDALAIAETMPQPRHLQLFGNAILDGCPHLGHLDLQRCFNICFAGDIEKRFFERIKNFRHPNDPNADDPFDTGFVNIDVDDASELNSI</sequence>
<dbReference type="Gene3D" id="3.80.10.10">
    <property type="entry name" value="Ribonuclease Inhibitor"/>
    <property type="match status" value="1"/>
</dbReference>
<gene>
    <name evidence="1" type="ORF">V5N11_031723</name>
</gene>
<dbReference type="PANTHER" id="PTHR38926:SF2">
    <property type="entry name" value="F-BOX_LRR-REPEAT PROTEIN 21-RELATED"/>
    <property type="match status" value="1"/>
</dbReference>
<reference evidence="1 2" key="1">
    <citation type="submission" date="2024-04" db="EMBL/GenBank/DDBJ databases">
        <title>Genome assembly C_amara_ONT_v2.</title>
        <authorList>
            <person name="Yant L."/>
            <person name="Moore C."/>
            <person name="Slenker M."/>
        </authorList>
    </citation>
    <scope>NUCLEOTIDE SEQUENCE [LARGE SCALE GENOMIC DNA]</scope>
    <source>
        <tissue evidence="1">Leaf</tissue>
    </source>
</reference>
<dbReference type="PANTHER" id="PTHR38926">
    <property type="entry name" value="F-BOX DOMAIN CONTAINING PROTEIN, EXPRESSED"/>
    <property type="match status" value="1"/>
</dbReference>
<name>A0ABD0Z1G2_CARAN</name>
<organism evidence="1 2">
    <name type="scientific">Cardamine amara subsp. amara</name>
    <dbReference type="NCBI Taxonomy" id="228776"/>
    <lineage>
        <taxon>Eukaryota</taxon>
        <taxon>Viridiplantae</taxon>
        <taxon>Streptophyta</taxon>
        <taxon>Embryophyta</taxon>
        <taxon>Tracheophyta</taxon>
        <taxon>Spermatophyta</taxon>
        <taxon>Magnoliopsida</taxon>
        <taxon>eudicotyledons</taxon>
        <taxon>Gunneridae</taxon>
        <taxon>Pentapetalae</taxon>
        <taxon>rosids</taxon>
        <taxon>malvids</taxon>
        <taxon>Brassicales</taxon>
        <taxon>Brassicaceae</taxon>
        <taxon>Cardamineae</taxon>
        <taxon>Cardamine</taxon>
    </lineage>
</organism>
<comment type="caution">
    <text evidence="1">The sequence shown here is derived from an EMBL/GenBank/DDBJ whole genome shotgun (WGS) entry which is preliminary data.</text>
</comment>
<dbReference type="EMBL" id="JBANAX010000926">
    <property type="protein sequence ID" value="KAL1188348.1"/>
    <property type="molecule type" value="Genomic_DNA"/>
</dbReference>
<dbReference type="Proteomes" id="UP001558713">
    <property type="component" value="Unassembled WGS sequence"/>
</dbReference>
<evidence type="ECO:0000313" key="1">
    <source>
        <dbReference type="EMBL" id="KAL1188348.1"/>
    </source>
</evidence>
<keyword evidence="2" id="KW-1185">Reference proteome</keyword>
<proteinExistence type="predicted"/>